<evidence type="ECO:0000313" key="8">
    <source>
        <dbReference type="EMBL" id="QOP42457.1"/>
    </source>
</evidence>
<proteinExistence type="inferred from homology"/>
<organism evidence="8 9">
    <name type="scientific">Sulfurimonas sediminis</name>
    <dbReference type="NCBI Taxonomy" id="2590020"/>
    <lineage>
        <taxon>Bacteria</taxon>
        <taxon>Pseudomonadati</taxon>
        <taxon>Campylobacterota</taxon>
        <taxon>Epsilonproteobacteria</taxon>
        <taxon>Campylobacterales</taxon>
        <taxon>Sulfurimonadaceae</taxon>
        <taxon>Sulfurimonas</taxon>
    </lineage>
</organism>
<evidence type="ECO:0000259" key="6">
    <source>
        <dbReference type="Pfam" id="PF06429"/>
    </source>
</evidence>
<dbReference type="InterPro" id="IPR037925">
    <property type="entry name" value="FlgE/F/G-like"/>
</dbReference>
<dbReference type="InterPro" id="IPR053967">
    <property type="entry name" value="LlgE_F_G-like_D1"/>
</dbReference>
<keyword evidence="8" id="KW-0966">Cell projection</keyword>
<dbReference type="Pfam" id="PF06429">
    <property type="entry name" value="Flg_bbr_C"/>
    <property type="match status" value="1"/>
</dbReference>
<keyword evidence="9" id="KW-1185">Reference proteome</keyword>
<gene>
    <name evidence="8" type="ORF">FJR45_00185</name>
</gene>
<evidence type="ECO:0000313" key="9">
    <source>
        <dbReference type="Proteomes" id="UP000593719"/>
    </source>
</evidence>
<dbReference type="PANTHER" id="PTHR30435:SF19">
    <property type="entry name" value="FLAGELLAR BASAL-BODY ROD PROTEIN FLGG"/>
    <property type="match status" value="1"/>
</dbReference>
<protein>
    <submittedName>
        <fullName evidence="8">Flagellar hook protein FlgE</fullName>
    </submittedName>
</protein>
<dbReference type="InterPro" id="IPR010930">
    <property type="entry name" value="Flg_bb/hook_C_dom"/>
</dbReference>
<dbReference type="Gene3D" id="2.60.98.20">
    <property type="entry name" value="Flagellar hook protein FlgE"/>
    <property type="match status" value="1"/>
</dbReference>
<dbReference type="PROSITE" id="PS00588">
    <property type="entry name" value="FLAGELLA_BB_ROD"/>
    <property type="match status" value="1"/>
</dbReference>
<evidence type="ECO:0000256" key="4">
    <source>
        <dbReference type="RuleBase" id="RU362116"/>
    </source>
</evidence>
<keyword evidence="3 4" id="KW-0975">Bacterial flagellum</keyword>
<evidence type="ECO:0000256" key="2">
    <source>
        <dbReference type="ARBA" id="ARBA00009677"/>
    </source>
</evidence>
<dbReference type="InterPro" id="IPR019776">
    <property type="entry name" value="Flagellar_basal_body_rod_CS"/>
</dbReference>
<dbReference type="InterPro" id="IPR001444">
    <property type="entry name" value="Flag_bb_rod_N"/>
</dbReference>
<accession>A0A7M1AYA3</accession>
<keyword evidence="8" id="KW-0969">Cilium</keyword>
<dbReference type="GO" id="GO:0009425">
    <property type="term" value="C:bacterial-type flagellum basal body"/>
    <property type="evidence" value="ECO:0007669"/>
    <property type="project" value="UniProtKB-SubCell"/>
</dbReference>
<evidence type="ECO:0000259" key="7">
    <source>
        <dbReference type="Pfam" id="PF22692"/>
    </source>
</evidence>
<reference evidence="8 9" key="1">
    <citation type="submission" date="2019-06" db="EMBL/GenBank/DDBJ databases">
        <title>Sulfurimonas gotlandica sp. nov., a chemoautotrophic and psychrotolerant epsilonproteobacterium isolated from a pelagic redoxcline, and an emended description of the genus Sulfurimonas.</title>
        <authorList>
            <person name="Wang S."/>
            <person name="Jiang L."/>
            <person name="Shao Z."/>
        </authorList>
    </citation>
    <scope>NUCLEOTIDE SEQUENCE [LARGE SCALE GENOMIC DNA]</scope>
    <source>
        <strain evidence="8 9">S2-6</strain>
    </source>
</reference>
<evidence type="ECO:0000256" key="3">
    <source>
        <dbReference type="ARBA" id="ARBA00023143"/>
    </source>
</evidence>
<evidence type="ECO:0000259" key="5">
    <source>
        <dbReference type="Pfam" id="PF00460"/>
    </source>
</evidence>
<dbReference type="Proteomes" id="UP000593719">
    <property type="component" value="Chromosome"/>
</dbReference>
<name>A0A7M1AYA3_9BACT</name>
<keyword evidence="8" id="KW-0282">Flagellum</keyword>
<dbReference type="InterPro" id="IPR037058">
    <property type="entry name" value="Falgellar_hook_FlgE_sf"/>
</dbReference>
<dbReference type="NCBIfam" id="TIGR03506">
    <property type="entry name" value="FlgEFG_subfam"/>
    <property type="match status" value="1"/>
</dbReference>
<dbReference type="SUPFAM" id="SSF117143">
    <property type="entry name" value="Flagellar hook protein flgE"/>
    <property type="match status" value="1"/>
</dbReference>
<dbReference type="Pfam" id="PF22692">
    <property type="entry name" value="LlgE_F_G_D1"/>
    <property type="match status" value="1"/>
</dbReference>
<dbReference type="RefSeq" id="WP_193150820.1">
    <property type="nucleotide sequence ID" value="NZ_CP041235.1"/>
</dbReference>
<feature type="domain" description="Flagellar basal body rod protein N-terminal" evidence="5">
    <location>
        <begin position="6"/>
        <end position="36"/>
    </location>
</feature>
<dbReference type="PANTHER" id="PTHR30435">
    <property type="entry name" value="FLAGELLAR PROTEIN"/>
    <property type="match status" value="1"/>
</dbReference>
<dbReference type="KEGG" id="ssei:FJR45_00185"/>
<feature type="domain" description="Flagellar hook protein FlgE/F/G-like D1" evidence="7">
    <location>
        <begin position="91"/>
        <end position="135"/>
    </location>
</feature>
<sequence length="423" mass="44607">MMTQAFYTGISGLKTSSGGIDVVSDNLANISTVGFRAYNAEYSTLFEDSLASASNNLALNNSIGTGVQMQSTSLSLAQGTLSLSDRSTDLAILGDGWFGIEQGGAPLYTRAGDFTFDANSDLVTTDGYYVLGTMGNNISEDNILTQTLNEVPLGGVNEQEKLRFPKTLTYPPEPTTQVKFLGNVGVGAEGSEVVTMGASVIDPQNNRNELRLEFTKSAVQTPPGTQWDVTATTKSLDGQITYDTQTGTVAFDETGALVSSTLTTIDNNGTPVTIDLGTAYDGVVSIDIPVVPGSSVADGTIGGELDGYAINKNGEVIATFTNGRQSSVGRIAVYHFVNDQGLERITGTRFGVSSNSGEPIFFQDANGQNIIGTDIINFRLEGSNVAMSGGLTELIILQRAYDANSKSITTADQMMQKALNMDA</sequence>
<dbReference type="InterPro" id="IPR020013">
    <property type="entry name" value="Flagellar_FlgE/F/G"/>
</dbReference>
<dbReference type="EMBL" id="CP041235">
    <property type="protein sequence ID" value="QOP42457.1"/>
    <property type="molecule type" value="Genomic_DNA"/>
</dbReference>
<comment type="subcellular location">
    <subcellularLocation>
        <location evidence="1 4">Bacterial flagellum basal body</location>
    </subcellularLocation>
</comment>
<dbReference type="AlphaFoldDB" id="A0A7M1AYA3"/>
<evidence type="ECO:0000256" key="1">
    <source>
        <dbReference type="ARBA" id="ARBA00004117"/>
    </source>
</evidence>
<dbReference type="Pfam" id="PF00460">
    <property type="entry name" value="Flg_bb_rod"/>
    <property type="match status" value="1"/>
</dbReference>
<comment type="similarity">
    <text evidence="2 4">Belongs to the flagella basal body rod proteins family.</text>
</comment>
<dbReference type="GO" id="GO:0071978">
    <property type="term" value="P:bacterial-type flagellum-dependent swarming motility"/>
    <property type="evidence" value="ECO:0007669"/>
    <property type="project" value="TreeGrafter"/>
</dbReference>
<feature type="domain" description="Flagellar basal-body/hook protein C-terminal" evidence="6">
    <location>
        <begin position="379"/>
        <end position="421"/>
    </location>
</feature>